<name>A0ABQ4EVU7_9ACTN</name>
<dbReference type="PROSITE" id="PS51257">
    <property type="entry name" value="PROKAR_LIPOPROTEIN"/>
    <property type="match status" value="1"/>
</dbReference>
<dbReference type="EMBL" id="BONX01000036">
    <property type="protein sequence ID" value="GIG98756.1"/>
    <property type="molecule type" value="Genomic_DNA"/>
</dbReference>
<comment type="caution">
    <text evidence="1">The sequence shown here is derived from an EMBL/GenBank/DDBJ whole genome shotgun (WGS) entry which is preliminary data.</text>
</comment>
<keyword evidence="2" id="KW-1185">Reference proteome</keyword>
<evidence type="ECO:0000313" key="2">
    <source>
        <dbReference type="Proteomes" id="UP000621500"/>
    </source>
</evidence>
<accession>A0ABQ4EVU7</accession>
<dbReference type="Proteomes" id="UP000621500">
    <property type="component" value="Unassembled WGS sequence"/>
</dbReference>
<organism evidence="1 2">
    <name type="scientific">Plantactinospora mayteni</name>
    <dbReference type="NCBI Taxonomy" id="566021"/>
    <lineage>
        <taxon>Bacteria</taxon>
        <taxon>Bacillati</taxon>
        <taxon>Actinomycetota</taxon>
        <taxon>Actinomycetes</taxon>
        <taxon>Micromonosporales</taxon>
        <taxon>Micromonosporaceae</taxon>
        <taxon>Plantactinospora</taxon>
    </lineage>
</organism>
<gene>
    <name evidence="1" type="ORF">Pma05_53290</name>
</gene>
<proteinExistence type="predicted"/>
<protein>
    <recommendedName>
        <fullName evidence="3">Sensor domain-containing protein</fullName>
    </recommendedName>
</protein>
<evidence type="ECO:0000313" key="1">
    <source>
        <dbReference type="EMBL" id="GIG98756.1"/>
    </source>
</evidence>
<sequence length="223" mass="23472">MPGGRDRPAVTVVLLLVVLAVAGLTAGCGADPASRPPVAEGARLTASGPADRSALDLALLQPSGLGAGWQQSPHPPGPPPWPWLQADCPAYRDGDYPAQGHRIGAVQRRYRHEPSELVATQVVEAYEPGWAVRALDDVRRVVKTCFRYDAYGATISFTPLDTDLPPADGLVVQGRIESPGAPARLTLLVAVRRGDRISTLNVPGPADRGTVSAVAKKLGDLLD</sequence>
<reference evidence="1 2" key="1">
    <citation type="submission" date="2021-01" db="EMBL/GenBank/DDBJ databases">
        <title>Whole genome shotgun sequence of Plantactinospora mayteni NBRC 109088.</title>
        <authorList>
            <person name="Komaki H."/>
            <person name="Tamura T."/>
        </authorList>
    </citation>
    <scope>NUCLEOTIDE SEQUENCE [LARGE SCALE GENOMIC DNA]</scope>
    <source>
        <strain evidence="1 2">NBRC 109088</strain>
    </source>
</reference>
<evidence type="ECO:0008006" key="3">
    <source>
        <dbReference type="Google" id="ProtNLM"/>
    </source>
</evidence>